<reference evidence="1 2" key="1">
    <citation type="journal article" date="2015" name="PLoS ONE">
        <title>Investigation of a Large Collection of Pseudomonas aeruginosa Bacteriophages Collected from a Single Environmental Source in Abidjan, Cote d'Ivoire.</title>
        <authorList>
            <person name="Essoh C."/>
            <person name="Latino L."/>
            <person name="Midoux C."/>
            <person name="Blouin Y."/>
            <person name="Loukou G."/>
            <person name="Nguetta S.P."/>
            <person name="Lathro S."/>
            <person name="Cablanmian A."/>
            <person name="Kouassi A.K."/>
            <person name="Vergnaud G."/>
            <person name="Pourcel C."/>
        </authorList>
    </citation>
    <scope>NUCLEOTIDE SEQUENCE [LARGE SCALE GENOMIC DNA]</scope>
    <source>
        <strain evidence="1">Ab02</strain>
    </source>
</reference>
<proteinExistence type="predicted"/>
<evidence type="ECO:0000313" key="2">
    <source>
        <dbReference type="Proteomes" id="UP000030231"/>
    </source>
</evidence>
<protein>
    <submittedName>
        <fullName evidence="1">Uncharacterized protein</fullName>
    </submittedName>
</protein>
<dbReference type="RefSeq" id="YP_009623425.1">
    <property type="nucleotide sequence ID" value="NC_042113.1"/>
</dbReference>
<sequence>MTIDVSHFTIEELLDLQVKVVEALKHRYSLISVNEAASQGRLSIGTKMAPKGRSCPIPVGWNCEVIDTDYRDEYYPVLLEYSNPKNGEYRHQWVTPEELSEMVIL</sequence>
<evidence type="ECO:0000313" key="1">
    <source>
        <dbReference type="EMBL" id="CEF88948.1"/>
    </source>
</evidence>
<gene>
    <name evidence="1" type="primary">ORF18</name>
</gene>
<dbReference type="EMBL" id="LN610572">
    <property type="protein sequence ID" value="CEF88948.1"/>
    <property type="molecule type" value="Genomic_DNA"/>
</dbReference>
<organism evidence="1 2">
    <name type="scientific">Pseudomonas phage vB_PaeM_C2-10_Ab02</name>
    <dbReference type="NCBI Taxonomy" id="1548900"/>
    <lineage>
        <taxon>Viruses</taxon>
        <taxon>Duplodnaviria</taxon>
        <taxon>Heunggongvirae</taxon>
        <taxon>Uroviricota</taxon>
        <taxon>Caudoviricetes</taxon>
        <taxon>Vandenendeviridae</taxon>
        <taxon>Skurskavirinae</taxon>
        <taxon>Pakpunavirus</taxon>
        <taxon>Pakpunavirus CAb02</taxon>
    </lineage>
</organism>
<dbReference type="GeneID" id="40100287"/>
<name>A0A0A1IU25_9CAUD</name>
<accession>A0A0A1IU25</accession>
<dbReference type="Proteomes" id="UP000030231">
    <property type="component" value="Genome"/>
</dbReference>
<dbReference type="KEGG" id="vg:40100287"/>
<keyword evidence="2" id="KW-1185">Reference proteome</keyword>